<name>A0ACB8T8D1_9AGAM</name>
<sequence length="111" mass="12063">MHTPGAQEGPLAHNHPHGHDTHIPVSIIGFFVGHDRMTNPFPNGIPVPTLSPAHNVRPAALSNRTSPTQMRKLRRWTCSAAPQRTSISSEPSWRSGNSRCASSDGLEKEGQ</sequence>
<gene>
    <name evidence="1" type="ORF">BV25DRAFT_350504</name>
</gene>
<accession>A0ACB8T8D1</accession>
<evidence type="ECO:0000313" key="2">
    <source>
        <dbReference type="Proteomes" id="UP000814140"/>
    </source>
</evidence>
<reference evidence="1" key="2">
    <citation type="journal article" date="2022" name="New Phytol.">
        <title>Evolutionary transition to the ectomycorrhizal habit in the genomes of a hyperdiverse lineage of mushroom-forming fungi.</title>
        <authorList>
            <person name="Looney B."/>
            <person name="Miyauchi S."/>
            <person name="Morin E."/>
            <person name="Drula E."/>
            <person name="Courty P.E."/>
            <person name="Kohler A."/>
            <person name="Kuo A."/>
            <person name="LaButti K."/>
            <person name="Pangilinan J."/>
            <person name="Lipzen A."/>
            <person name="Riley R."/>
            <person name="Andreopoulos W."/>
            <person name="He G."/>
            <person name="Johnson J."/>
            <person name="Nolan M."/>
            <person name="Tritt A."/>
            <person name="Barry K.W."/>
            <person name="Grigoriev I.V."/>
            <person name="Nagy L.G."/>
            <person name="Hibbett D."/>
            <person name="Henrissat B."/>
            <person name="Matheny P.B."/>
            <person name="Labbe J."/>
            <person name="Martin F.M."/>
        </authorList>
    </citation>
    <scope>NUCLEOTIDE SEQUENCE</scope>
    <source>
        <strain evidence="1">HHB10654</strain>
    </source>
</reference>
<organism evidence="1 2">
    <name type="scientific">Artomyces pyxidatus</name>
    <dbReference type="NCBI Taxonomy" id="48021"/>
    <lineage>
        <taxon>Eukaryota</taxon>
        <taxon>Fungi</taxon>
        <taxon>Dikarya</taxon>
        <taxon>Basidiomycota</taxon>
        <taxon>Agaricomycotina</taxon>
        <taxon>Agaricomycetes</taxon>
        <taxon>Russulales</taxon>
        <taxon>Auriscalpiaceae</taxon>
        <taxon>Artomyces</taxon>
    </lineage>
</organism>
<reference evidence="1" key="1">
    <citation type="submission" date="2021-03" db="EMBL/GenBank/DDBJ databases">
        <authorList>
            <consortium name="DOE Joint Genome Institute"/>
            <person name="Ahrendt S."/>
            <person name="Looney B.P."/>
            <person name="Miyauchi S."/>
            <person name="Morin E."/>
            <person name="Drula E."/>
            <person name="Courty P.E."/>
            <person name="Chicoki N."/>
            <person name="Fauchery L."/>
            <person name="Kohler A."/>
            <person name="Kuo A."/>
            <person name="Labutti K."/>
            <person name="Pangilinan J."/>
            <person name="Lipzen A."/>
            <person name="Riley R."/>
            <person name="Andreopoulos W."/>
            <person name="He G."/>
            <person name="Johnson J."/>
            <person name="Barry K.W."/>
            <person name="Grigoriev I.V."/>
            <person name="Nagy L."/>
            <person name="Hibbett D."/>
            <person name="Henrissat B."/>
            <person name="Matheny P.B."/>
            <person name="Labbe J."/>
            <person name="Martin F."/>
        </authorList>
    </citation>
    <scope>NUCLEOTIDE SEQUENCE</scope>
    <source>
        <strain evidence="1">HHB10654</strain>
    </source>
</reference>
<proteinExistence type="predicted"/>
<comment type="caution">
    <text evidence="1">The sequence shown here is derived from an EMBL/GenBank/DDBJ whole genome shotgun (WGS) entry which is preliminary data.</text>
</comment>
<protein>
    <submittedName>
        <fullName evidence="1">Uncharacterized protein</fullName>
    </submittedName>
</protein>
<keyword evidence="2" id="KW-1185">Reference proteome</keyword>
<dbReference type="Proteomes" id="UP000814140">
    <property type="component" value="Unassembled WGS sequence"/>
</dbReference>
<evidence type="ECO:0000313" key="1">
    <source>
        <dbReference type="EMBL" id="KAI0064170.1"/>
    </source>
</evidence>
<dbReference type="EMBL" id="MU277200">
    <property type="protein sequence ID" value="KAI0064170.1"/>
    <property type="molecule type" value="Genomic_DNA"/>
</dbReference>